<name>A0A4Z2E0K7_9TELE</name>
<organism evidence="2 3">
    <name type="scientific">Liparis tanakae</name>
    <name type="common">Tanaka's snailfish</name>
    <dbReference type="NCBI Taxonomy" id="230148"/>
    <lineage>
        <taxon>Eukaryota</taxon>
        <taxon>Metazoa</taxon>
        <taxon>Chordata</taxon>
        <taxon>Craniata</taxon>
        <taxon>Vertebrata</taxon>
        <taxon>Euteleostomi</taxon>
        <taxon>Actinopterygii</taxon>
        <taxon>Neopterygii</taxon>
        <taxon>Teleostei</taxon>
        <taxon>Neoteleostei</taxon>
        <taxon>Acanthomorphata</taxon>
        <taxon>Eupercaria</taxon>
        <taxon>Perciformes</taxon>
        <taxon>Cottioidei</taxon>
        <taxon>Cottales</taxon>
        <taxon>Liparidae</taxon>
        <taxon>Liparis</taxon>
    </lineage>
</organism>
<dbReference type="PROSITE" id="PS50041">
    <property type="entry name" value="C_TYPE_LECTIN_2"/>
    <property type="match status" value="1"/>
</dbReference>
<dbReference type="InterPro" id="IPR001304">
    <property type="entry name" value="C-type_lectin-like"/>
</dbReference>
<sequence>MTWTEAQSYCREHHTDLISVRNMEENQMIQNLIPSDVRIWIGLFRDRWPWSDGSDSSFKDWNPLVPRPPDGYSDACVAADFSADGYWETLDCNVKSVFICYIGFPLKHQGLANTNEVLFGNILYLIQQTARLGAALAAGWLPISQQPRPVRDQAS</sequence>
<evidence type="ECO:0000313" key="3">
    <source>
        <dbReference type="Proteomes" id="UP000314294"/>
    </source>
</evidence>
<gene>
    <name evidence="2" type="primary">Mrc1_0</name>
    <name evidence="2" type="ORF">EYF80_067540</name>
</gene>
<reference evidence="2 3" key="1">
    <citation type="submission" date="2019-03" db="EMBL/GenBank/DDBJ databases">
        <title>First draft genome of Liparis tanakae, snailfish: a comprehensive survey of snailfish specific genes.</title>
        <authorList>
            <person name="Kim W."/>
            <person name="Song I."/>
            <person name="Jeong J.-H."/>
            <person name="Kim D."/>
            <person name="Kim S."/>
            <person name="Ryu S."/>
            <person name="Song J.Y."/>
            <person name="Lee S.K."/>
        </authorList>
    </citation>
    <scope>NUCLEOTIDE SEQUENCE [LARGE SCALE GENOMIC DNA]</scope>
    <source>
        <tissue evidence="2">Muscle</tissue>
    </source>
</reference>
<evidence type="ECO:0000259" key="1">
    <source>
        <dbReference type="PROSITE" id="PS50041"/>
    </source>
</evidence>
<proteinExistence type="predicted"/>
<protein>
    <submittedName>
        <fullName evidence="2">Macrophage mannose receptor 1</fullName>
    </submittedName>
</protein>
<dbReference type="InterPro" id="IPR016187">
    <property type="entry name" value="CTDL_fold"/>
</dbReference>
<dbReference type="PANTHER" id="PTHR45784">
    <property type="entry name" value="C-TYPE LECTIN DOMAIN FAMILY 20 MEMBER A-RELATED"/>
    <property type="match status" value="1"/>
</dbReference>
<keyword evidence="2" id="KW-0675">Receptor</keyword>
<dbReference type="EMBL" id="SRLO01022956">
    <property type="protein sequence ID" value="TNN22346.1"/>
    <property type="molecule type" value="Genomic_DNA"/>
</dbReference>
<comment type="caution">
    <text evidence="2">The sequence shown here is derived from an EMBL/GenBank/DDBJ whole genome shotgun (WGS) entry which is preliminary data.</text>
</comment>
<dbReference type="Proteomes" id="UP000314294">
    <property type="component" value="Unassembled WGS sequence"/>
</dbReference>
<dbReference type="InterPro" id="IPR016186">
    <property type="entry name" value="C-type_lectin-like/link_sf"/>
</dbReference>
<dbReference type="Gene3D" id="3.10.100.10">
    <property type="entry name" value="Mannose-Binding Protein A, subunit A"/>
    <property type="match status" value="1"/>
</dbReference>
<evidence type="ECO:0000313" key="2">
    <source>
        <dbReference type="EMBL" id="TNN22346.1"/>
    </source>
</evidence>
<dbReference type="AlphaFoldDB" id="A0A4Z2E0K7"/>
<accession>A0A4Z2E0K7</accession>
<dbReference type="SMART" id="SM00034">
    <property type="entry name" value="CLECT"/>
    <property type="match status" value="1"/>
</dbReference>
<dbReference type="SUPFAM" id="SSF56436">
    <property type="entry name" value="C-type lectin-like"/>
    <property type="match status" value="1"/>
</dbReference>
<dbReference type="PANTHER" id="PTHR45784:SF3">
    <property type="entry name" value="C-TYPE LECTIN DOMAIN FAMILY 4 MEMBER K-LIKE-RELATED"/>
    <property type="match status" value="1"/>
</dbReference>
<dbReference type="Pfam" id="PF00059">
    <property type="entry name" value="Lectin_C"/>
    <property type="match status" value="1"/>
</dbReference>
<keyword evidence="3" id="KW-1185">Reference proteome</keyword>
<dbReference type="OrthoDB" id="6369810at2759"/>
<feature type="domain" description="C-type lectin" evidence="1">
    <location>
        <begin position="1"/>
        <end position="101"/>
    </location>
</feature>